<evidence type="ECO:0000313" key="2">
    <source>
        <dbReference type="Proteomes" id="UP000637383"/>
    </source>
</evidence>
<dbReference type="EMBL" id="JACJTU010000091">
    <property type="protein sequence ID" value="MBD2739533.1"/>
    <property type="molecule type" value="Genomic_DNA"/>
</dbReference>
<gene>
    <name evidence="1" type="ORF">H6H03_37730</name>
</gene>
<keyword evidence="2" id="KW-1185">Reference proteome</keyword>
<sequence length="168" mass="19237">MQQNSIIKITFEDLAVIKVGNKTRLPLAELDASSHIHGALLINIGNRFVPYMGYWGANDVCFSQWIGELERIRHEFKGSAQARYCFDEGEQGQPAFLFEREGEMMYLSIIDSAISDGEGDDDWQKVGFSYREFISEYEAFYKRFSAELQRLAPTAASEWVGKFLRRVG</sequence>
<proteinExistence type="predicted"/>
<comment type="caution">
    <text evidence="1">The sequence shown here is derived from an EMBL/GenBank/DDBJ whole genome shotgun (WGS) entry which is preliminary data.</text>
</comment>
<reference evidence="1 2" key="1">
    <citation type="journal article" date="2020" name="ISME J.">
        <title>Comparative genomics reveals insights into cyanobacterial evolution and habitat adaptation.</title>
        <authorList>
            <person name="Chen M.Y."/>
            <person name="Teng W.K."/>
            <person name="Zhao L."/>
            <person name="Hu C.X."/>
            <person name="Zhou Y.K."/>
            <person name="Han B.P."/>
            <person name="Song L.R."/>
            <person name="Shu W.S."/>
        </authorList>
    </citation>
    <scope>NUCLEOTIDE SEQUENCE [LARGE SCALE GENOMIC DNA]</scope>
    <source>
        <strain evidence="1 2">FACHB-159</strain>
    </source>
</reference>
<name>A0ABR8KLD9_9NOSO</name>
<accession>A0ABR8KLD9</accession>
<dbReference type="RefSeq" id="WP_190960030.1">
    <property type="nucleotide sequence ID" value="NZ_JACJTU010000091.1"/>
</dbReference>
<evidence type="ECO:0000313" key="1">
    <source>
        <dbReference type="EMBL" id="MBD2739533.1"/>
    </source>
</evidence>
<organism evidence="1 2">
    <name type="scientific">Nostoc paludosum FACHB-159</name>
    <dbReference type="NCBI Taxonomy" id="2692908"/>
    <lineage>
        <taxon>Bacteria</taxon>
        <taxon>Bacillati</taxon>
        <taxon>Cyanobacteriota</taxon>
        <taxon>Cyanophyceae</taxon>
        <taxon>Nostocales</taxon>
        <taxon>Nostocaceae</taxon>
        <taxon>Nostoc</taxon>
    </lineage>
</organism>
<evidence type="ECO:0008006" key="3">
    <source>
        <dbReference type="Google" id="ProtNLM"/>
    </source>
</evidence>
<dbReference type="Proteomes" id="UP000637383">
    <property type="component" value="Unassembled WGS sequence"/>
</dbReference>
<protein>
    <recommendedName>
        <fullName evidence="3">SMI1/KNR4 family protein</fullName>
    </recommendedName>
</protein>